<name>A0A1T5G6Q7_9SPHI</name>
<accession>A0A1T5G6Q7</accession>
<evidence type="ECO:0000313" key="3">
    <source>
        <dbReference type="Proteomes" id="UP000190150"/>
    </source>
</evidence>
<organism evidence="2 3">
    <name type="scientific">Sphingobacterium nematocida</name>
    <dbReference type="NCBI Taxonomy" id="1513896"/>
    <lineage>
        <taxon>Bacteria</taxon>
        <taxon>Pseudomonadati</taxon>
        <taxon>Bacteroidota</taxon>
        <taxon>Sphingobacteriia</taxon>
        <taxon>Sphingobacteriales</taxon>
        <taxon>Sphingobacteriaceae</taxon>
        <taxon>Sphingobacterium</taxon>
    </lineage>
</organism>
<evidence type="ECO:0000256" key="1">
    <source>
        <dbReference type="SAM" id="SignalP"/>
    </source>
</evidence>
<sequence length="517" mass="57233">MKKLVFLCSGLLFVFSLYGQDGVGSSLYSNGNTILTSSQFKAVYAESLFIGENAEWKIDGQIDLYVKNIWIAPTAKVSGSGVINIHSPATNPFYSHWKAEPTRIDANGGNSLGVRLVLLNNKGLQLADIKEAPDVLRSSAAKDQSANLKLGRAIDLAVDGAHVFLDGNDLELGEESTILNYNYKRFVVTNNPLAGHLIKEFGSRRSSFLFPVGKQIDDYTPARLTPSLKRNKVYVAVTDYLASGLRFKDKEIGMDRVWNIFSDKPMVMDYTLIHQVSSNGVAYVDPEAQIMQDAEGGNWIGNVTNLEGLDAKAVHTRRDVETKSSKTLSGTRFTKFVTAPPQAKMDHAVIVFGQSKVIQVLDNDEPGSSPILVNSMEIIESPLHGRAYVENGTVVFVANDGYLGNDVLEYRIRDKNGLTATAKVYMKIVPRDLYIPNVFTPNHDGKNDNYVISGLEAYDRVELIIVDRFGKELFRADSYSNEWTGEGLKEGTYFYNVTAFKGGDSRLYKGSVLLKRE</sequence>
<dbReference type="OrthoDB" id="1489185at2"/>
<dbReference type="RefSeq" id="WP_079645451.1">
    <property type="nucleotide sequence ID" value="NZ_FUZF01000022.1"/>
</dbReference>
<gene>
    <name evidence="2" type="ORF">SAMN05660841_03799</name>
</gene>
<dbReference type="STRING" id="1513896.SAMN05660841_03799"/>
<dbReference type="InterPro" id="IPR026341">
    <property type="entry name" value="T9SS_type_B"/>
</dbReference>
<keyword evidence="3" id="KW-1185">Reference proteome</keyword>
<feature type="signal peptide" evidence="1">
    <location>
        <begin position="1"/>
        <end position="19"/>
    </location>
</feature>
<dbReference type="Gene3D" id="2.60.40.3440">
    <property type="match status" value="1"/>
</dbReference>
<reference evidence="3" key="1">
    <citation type="submission" date="2017-02" db="EMBL/GenBank/DDBJ databases">
        <authorList>
            <person name="Varghese N."/>
            <person name="Submissions S."/>
        </authorList>
    </citation>
    <scope>NUCLEOTIDE SEQUENCE [LARGE SCALE GENOMIC DNA]</scope>
    <source>
        <strain evidence="3">DSM 24091</strain>
    </source>
</reference>
<dbReference type="NCBIfam" id="TIGR04131">
    <property type="entry name" value="Bac_Flav_CTERM"/>
    <property type="match status" value="1"/>
</dbReference>
<dbReference type="AlphaFoldDB" id="A0A1T5G6Q7"/>
<dbReference type="Pfam" id="PF17963">
    <property type="entry name" value="Big_9"/>
    <property type="match status" value="1"/>
</dbReference>
<dbReference type="Proteomes" id="UP000190150">
    <property type="component" value="Unassembled WGS sequence"/>
</dbReference>
<protein>
    <submittedName>
        <fullName evidence="2">Gliding motility-associated C-terminal domain-containing protein</fullName>
    </submittedName>
</protein>
<proteinExistence type="predicted"/>
<dbReference type="Pfam" id="PF13585">
    <property type="entry name" value="CHU_C"/>
    <property type="match status" value="1"/>
</dbReference>
<dbReference type="EMBL" id="FUZF01000022">
    <property type="protein sequence ID" value="SKC04120.1"/>
    <property type="molecule type" value="Genomic_DNA"/>
</dbReference>
<evidence type="ECO:0000313" key="2">
    <source>
        <dbReference type="EMBL" id="SKC04120.1"/>
    </source>
</evidence>
<feature type="chain" id="PRO_5013318647" evidence="1">
    <location>
        <begin position="20"/>
        <end position="517"/>
    </location>
</feature>
<keyword evidence="1" id="KW-0732">Signal</keyword>